<keyword evidence="2" id="KW-1133">Transmembrane helix</keyword>
<feature type="transmembrane region" description="Helical" evidence="2">
    <location>
        <begin position="503"/>
        <end position="523"/>
    </location>
</feature>
<evidence type="ECO:0008006" key="5">
    <source>
        <dbReference type="Google" id="ProtNLM"/>
    </source>
</evidence>
<feature type="transmembrane region" description="Helical" evidence="2">
    <location>
        <begin position="471"/>
        <end position="491"/>
    </location>
</feature>
<dbReference type="Pfam" id="PF26314">
    <property type="entry name" value="MptA_B_family"/>
    <property type="match status" value="1"/>
</dbReference>
<organism evidence="3 4">
    <name type="scientific">Ammonicoccus fulvus</name>
    <dbReference type="NCBI Taxonomy" id="3138240"/>
    <lineage>
        <taxon>Bacteria</taxon>
        <taxon>Bacillati</taxon>
        <taxon>Actinomycetota</taxon>
        <taxon>Actinomycetes</taxon>
        <taxon>Propionibacteriales</taxon>
        <taxon>Propionibacteriaceae</taxon>
        <taxon>Ammonicoccus</taxon>
    </lineage>
</organism>
<feature type="transmembrane region" description="Helical" evidence="2">
    <location>
        <begin position="385"/>
        <end position="406"/>
    </location>
</feature>
<keyword evidence="2" id="KW-0812">Transmembrane</keyword>
<accession>A0ABZ3FK24</accession>
<feature type="transmembrane region" description="Helical" evidence="2">
    <location>
        <begin position="331"/>
        <end position="353"/>
    </location>
</feature>
<dbReference type="Proteomes" id="UP001442841">
    <property type="component" value="Chromosome"/>
</dbReference>
<dbReference type="EMBL" id="CP154795">
    <property type="protein sequence ID" value="XAN06388.1"/>
    <property type="molecule type" value="Genomic_DNA"/>
</dbReference>
<protein>
    <recommendedName>
        <fullName evidence="5">DUF2029 domain-containing protein</fullName>
    </recommendedName>
</protein>
<evidence type="ECO:0000313" key="3">
    <source>
        <dbReference type="EMBL" id="XAN06388.1"/>
    </source>
</evidence>
<feature type="transmembrane region" description="Helical" evidence="2">
    <location>
        <begin position="98"/>
        <end position="122"/>
    </location>
</feature>
<evidence type="ECO:0000256" key="1">
    <source>
        <dbReference type="SAM" id="MobiDB-lite"/>
    </source>
</evidence>
<feature type="transmembrane region" description="Helical" evidence="2">
    <location>
        <begin position="297"/>
        <end position="324"/>
    </location>
</feature>
<name>A0ABZ3FK24_9ACTN</name>
<sequence>MSTQIPDSAPAAVDQDVNDSPGSGGRGFWRGWLQLIEAPKGTPWHRHPRVALALIVASTAITLFVGFLGPSIMTLTLGPRESLMPSWYLPGLLKPNPWIIALLGWMLVILGAAGTWIALRALAVGWRPGIKKLYAGGVVLNLLTILVPPLTSADVLMYAAYGRLAKLGFDPYVTSPAEVFRMQWDEVLRWTETPWQDTVNVYGPLLYWMQWAANMLGGDNMHDIVFFLQLFCCLFFIAACTVVIWMARGDHALQARAIIWTLASPVMIWAVVAGAHNEAVSIFFCVLAFLFVRKNPLLAGLLVGIGCTGKATVGLYGVAIAWAYRREIKKFLAFMIGAAIPNVIVYLILYPAALELASKNASYVAGSSWVHPVRRLLEPFLAGDLVANIVSVLAWGSAILIGWMLSRVLPWRSLPGAAPGVGPEKDPLVIAVRTTVVIAAAWVITSAYSLAWYDLIYFLPLALLGPTKLDMIALFRVAVLNLAYVLGRVTSMSAVMAQTNQRIREVFSTSVSIAVIVAVILWWHEHGLKIGSHTKAAHAGDETDEPAVASS</sequence>
<feature type="transmembrane region" description="Helical" evidence="2">
    <location>
        <begin position="258"/>
        <end position="291"/>
    </location>
</feature>
<keyword evidence="2" id="KW-0472">Membrane</keyword>
<feature type="transmembrane region" description="Helical" evidence="2">
    <location>
        <begin position="50"/>
        <end position="78"/>
    </location>
</feature>
<reference evidence="3 4" key="1">
    <citation type="submission" date="2024-04" db="EMBL/GenBank/DDBJ databases">
        <title>Isolation of an actinomycete strain from pig manure.</title>
        <authorList>
            <person name="Gong T."/>
            <person name="Yu Z."/>
            <person name="An M."/>
            <person name="Wei C."/>
            <person name="Yang W."/>
            <person name="Liu L."/>
        </authorList>
    </citation>
    <scope>NUCLEOTIDE SEQUENCE [LARGE SCALE GENOMIC DNA]</scope>
    <source>
        <strain evidence="3 4">ZF39</strain>
    </source>
</reference>
<keyword evidence="4" id="KW-1185">Reference proteome</keyword>
<feature type="region of interest" description="Disordered" evidence="1">
    <location>
        <begin position="1"/>
        <end position="23"/>
    </location>
</feature>
<dbReference type="RefSeq" id="WP_425307818.1">
    <property type="nucleotide sequence ID" value="NZ_CP154795.1"/>
</dbReference>
<feature type="transmembrane region" description="Helical" evidence="2">
    <location>
        <begin position="134"/>
        <end position="161"/>
    </location>
</feature>
<feature type="transmembrane region" description="Helical" evidence="2">
    <location>
        <begin position="427"/>
        <end position="451"/>
    </location>
</feature>
<feature type="transmembrane region" description="Helical" evidence="2">
    <location>
        <begin position="224"/>
        <end position="246"/>
    </location>
</feature>
<evidence type="ECO:0000313" key="4">
    <source>
        <dbReference type="Proteomes" id="UP001442841"/>
    </source>
</evidence>
<evidence type="ECO:0000256" key="2">
    <source>
        <dbReference type="SAM" id="Phobius"/>
    </source>
</evidence>
<proteinExistence type="predicted"/>
<gene>
    <name evidence="3" type="ORF">AADG42_03380</name>
</gene>